<dbReference type="InterPro" id="IPR028939">
    <property type="entry name" value="P5C_Rdtase_cat_N"/>
</dbReference>
<protein>
    <recommendedName>
        <fullName evidence="4 5">Pyrroline-5-carboxylate reductase</fullName>
        <shortName evidence="4">P5C reductase</shortName>
        <shortName evidence="4">P5CR</shortName>
        <ecNumber evidence="4 5">1.5.1.2</ecNumber>
    </recommendedName>
    <alternativeName>
        <fullName evidence="4">PCA reductase</fullName>
    </alternativeName>
</protein>
<dbReference type="HAMAP" id="MF_01925">
    <property type="entry name" value="P5C_reductase"/>
    <property type="match status" value="1"/>
</dbReference>
<dbReference type="Pfam" id="PF14748">
    <property type="entry name" value="P5CR_dimer"/>
    <property type="match status" value="1"/>
</dbReference>
<keyword evidence="4" id="KW-0641">Proline biosynthesis</keyword>
<dbReference type="KEGG" id="acz:Acaty_c2453"/>
<dbReference type="NCBIfam" id="TIGR00112">
    <property type="entry name" value="proC"/>
    <property type="match status" value="1"/>
</dbReference>
<keyword evidence="4" id="KW-0028">Amino-acid biosynthesis</keyword>
<dbReference type="AlphaFoldDB" id="A0A060A2H7"/>
<dbReference type="GO" id="GO:0055129">
    <property type="term" value="P:L-proline biosynthetic process"/>
    <property type="evidence" value="ECO:0007669"/>
    <property type="project" value="UniProtKB-UniRule"/>
</dbReference>
<dbReference type="PANTHER" id="PTHR11645">
    <property type="entry name" value="PYRROLINE-5-CARBOXYLATE REDUCTASE"/>
    <property type="match status" value="1"/>
</dbReference>
<dbReference type="SUPFAM" id="SSF51735">
    <property type="entry name" value="NAD(P)-binding Rossmann-fold domains"/>
    <property type="match status" value="1"/>
</dbReference>
<evidence type="ECO:0000256" key="1">
    <source>
        <dbReference type="ARBA" id="ARBA00005525"/>
    </source>
</evidence>
<feature type="domain" description="Pyrroline-5-carboxylate reductase catalytic N-terminal" evidence="6">
    <location>
        <begin position="5"/>
        <end position="87"/>
    </location>
</feature>
<reference evidence="8 9" key="1">
    <citation type="journal article" date="2009" name="J. Bacteriol.">
        <title>Draft genome sequence of the extremely acidophilic bacterium Acidithiobacillus caldus ATCC 51756 reveals metabolic versatility in the genus Acidithiobacillus.</title>
        <authorList>
            <person name="Valdes J."/>
            <person name="Quatrini R."/>
            <person name="Hallberg K."/>
            <person name="Dopson M."/>
            <person name="Valenzuela P.D."/>
            <person name="Holmes D.S."/>
        </authorList>
    </citation>
    <scope>NUCLEOTIDE SEQUENCE [LARGE SCALE GENOMIC DNA]</scope>
    <source>
        <strain evidence="9">ATCC 51756 / DSM 8584 / KU</strain>
    </source>
</reference>
<comment type="catalytic activity">
    <reaction evidence="4">
        <text>L-proline + NADP(+) = (S)-1-pyrroline-5-carboxylate + NADPH + 2 H(+)</text>
        <dbReference type="Rhea" id="RHEA:14109"/>
        <dbReference type="ChEBI" id="CHEBI:15378"/>
        <dbReference type="ChEBI" id="CHEBI:17388"/>
        <dbReference type="ChEBI" id="CHEBI:57783"/>
        <dbReference type="ChEBI" id="CHEBI:58349"/>
        <dbReference type="ChEBI" id="CHEBI:60039"/>
        <dbReference type="EC" id="1.5.1.2"/>
    </reaction>
</comment>
<dbReference type="HOGENOM" id="CLU_042344_0_1_6"/>
<evidence type="ECO:0000256" key="4">
    <source>
        <dbReference type="HAMAP-Rule" id="MF_01925"/>
    </source>
</evidence>
<sequence>MSEPRIIFIGAGNMARAIIAGLRRRGIAGGDIAVHAPHLERREALAREFGVISRAAEAVPVAADATVVYAAKPKQIGTILPSWRAALEAGPGIFLSLAAGVTSASLKRLLGPKVPVLRCMPNTPAQIGAGMTTLYADASVTAEQRAAAEAILAAVGRCLWLEDEGLMDAATALAGSGPAYVLLFLEALEDAGVFQGLPRATARILAQETVLGAARLAKEAQMAPSNLRHQVTSPAGTTAAALAVWEEGLRALAQRAVQAAVDRGRALAQMTEEHNQWISNLSVSIAQLTSLILTLLSGPLSSAPSSRGRIPIPTTPWYAYWTGSRHPSYTPFNG</sequence>
<evidence type="ECO:0000256" key="5">
    <source>
        <dbReference type="NCBIfam" id="TIGR00112"/>
    </source>
</evidence>
<dbReference type="InterPro" id="IPR000304">
    <property type="entry name" value="Pyrroline-COOH_reductase"/>
</dbReference>
<dbReference type="Pfam" id="PF03807">
    <property type="entry name" value="F420_oxidored"/>
    <property type="match status" value="1"/>
</dbReference>
<comment type="pathway">
    <text evidence="4">Amino-acid biosynthesis; L-proline biosynthesis; L-proline from L-glutamate 5-semialdehyde: step 1/1.</text>
</comment>
<comment type="similarity">
    <text evidence="1 4">Belongs to the pyrroline-5-carboxylate reductase family.</text>
</comment>
<evidence type="ECO:0000313" key="8">
    <source>
        <dbReference type="EMBL" id="AIA56297.1"/>
    </source>
</evidence>
<dbReference type="SUPFAM" id="SSF48179">
    <property type="entry name" value="6-phosphogluconate dehydrogenase C-terminal domain-like"/>
    <property type="match status" value="1"/>
</dbReference>
<feature type="domain" description="Pyrroline-5-carboxylate reductase dimerisation" evidence="7">
    <location>
        <begin position="164"/>
        <end position="266"/>
    </location>
</feature>
<keyword evidence="4" id="KW-0963">Cytoplasm</keyword>
<proteinExistence type="inferred from homology"/>
<organism evidence="8 9">
    <name type="scientific">Acidithiobacillus caldus (strain ATCC 51756 / DSM 8584 / KU)</name>
    <dbReference type="NCBI Taxonomy" id="637389"/>
    <lineage>
        <taxon>Bacteria</taxon>
        <taxon>Pseudomonadati</taxon>
        <taxon>Pseudomonadota</taxon>
        <taxon>Acidithiobacillia</taxon>
        <taxon>Acidithiobacillales</taxon>
        <taxon>Acidithiobacillaceae</taxon>
        <taxon>Acidithiobacillus</taxon>
    </lineage>
</organism>
<evidence type="ECO:0000259" key="7">
    <source>
        <dbReference type="Pfam" id="PF14748"/>
    </source>
</evidence>
<evidence type="ECO:0000256" key="3">
    <source>
        <dbReference type="ARBA" id="ARBA00023002"/>
    </source>
</evidence>
<name>A0A060A2H7_ACICK</name>
<dbReference type="InterPro" id="IPR008927">
    <property type="entry name" value="6-PGluconate_DH-like_C_sf"/>
</dbReference>
<accession>A0A060A2H7</accession>
<evidence type="ECO:0000256" key="2">
    <source>
        <dbReference type="ARBA" id="ARBA00022857"/>
    </source>
</evidence>
<dbReference type="EMBL" id="CP005986">
    <property type="protein sequence ID" value="AIA56297.1"/>
    <property type="molecule type" value="Genomic_DNA"/>
</dbReference>
<comment type="function">
    <text evidence="4">Catalyzes the reduction of 1-pyrroline-5-carboxylate (PCA) to L-proline.</text>
</comment>
<comment type="subcellular location">
    <subcellularLocation>
        <location evidence="4">Cytoplasm</location>
    </subcellularLocation>
</comment>
<evidence type="ECO:0000313" key="9">
    <source>
        <dbReference type="Proteomes" id="UP000005522"/>
    </source>
</evidence>
<comment type="catalytic activity">
    <reaction evidence="4">
        <text>L-proline + NAD(+) = (S)-1-pyrroline-5-carboxylate + NADH + 2 H(+)</text>
        <dbReference type="Rhea" id="RHEA:14105"/>
        <dbReference type="ChEBI" id="CHEBI:15378"/>
        <dbReference type="ChEBI" id="CHEBI:17388"/>
        <dbReference type="ChEBI" id="CHEBI:57540"/>
        <dbReference type="ChEBI" id="CHEBI:57945"/>
        <dbReference type="ChEBI" id="CHEBI:60039"/>
        <dbReference type="EC" id="1.5.1.2"/>
    </reaction>
</comment>
<dbReference type="UniPathway" id="UPA00098">
    <property type="reaction ID" value="UER00361"/>
</dbReference>
<evidence type="ECO:0000259" key="6">
    <source>
        <dbReference type="Pfam" id="PF03807"/>
    </source>
</evidence>
<keyword evidence="3 4" id="KW-0560">Oxidoreductase</keyword>
<dbReference type="RefSeq" id="WP_238323801.1">
    <property type="nucleotide sequence ID" value="NZ_CP005986.1"/>
</dbReference>
<dbReference type="eggNOG" id="COG0345">
    <property type="taxonomic scope" value="Bacteria"/>
</dbReference>
<dbReference type="Proteomes" id="UP000005522">
    <property type="component" value="Chromosome"/>
</dbReference>
<dbReference type="Gene3D" id="3.40.50.720">
    <property type="entry name" value="NAD(P)-binding Rossmann-like Domain"/>
    <property type="match status" value="1"/>
</dbReference>
<dbReference type="GO" id="GO:0005737">
    <property type="term" value="C:cytoplasm"/>
    <property type="evidence" value="ECO:0007669"/>
    <property type="project" value="UniProtKB-SubCell"/>
</dbReference>
<gene>
    <name evidence="4" type="primary">proC</name>
    <name evidence="8" type="ORF">Acaty_c2453</name>
</gene>
<keyword evidence="2 4" id="KW-0521">NADP</keyword>
<dbReference type="GO" id="GO:0004735">
    <property type="term" value="F:pyrroline-5-carboxylate reductase activity"/>
    <property type="evidence" value="ECO:0007669"/>
    <property type="project" value="UniProtKB-UniRule"/>
</dbReference>
<dbReference type="Gene3D" id="1.10.3730.10">
    <property type="entry name" value="ProC C-terminal domain-like"/>
    <property type="match status" value="1"/>
</dbReference>
<dbReference type="InterPro" id="IPR036291">
    <property type="entry name" value="NAD(P)-bd_dom_sf"/>
</dbReference>
<dbReference type="EC" id="1.5.1.2" evidence="4 5"/>
<dbReference type="InterPro" id="IPR029036">
    <property type="entry name" value="P5CR_dimer"/>
</dbReference>
<dbReference type="FunFam" id="1.10.3730.10:FF:000001">
    <property type="entry name" value="Pyrroline-5-carboxylate reductase"/>
    <property type="match status" value="1"/>
</dbReference>
<dbReference type="PANTHER" id="PTHR11645:SF0">
    <property type="entry name" value="PYRROLINE-5-CARBOXYLATE REDUCTASE 3"/>
    <property type="match status" value="1"/>
</dbReference>